<name>A0A9D3PMX7_MEGAT</name>
<dbReference type="AlphaFoldDB" id="A0A9D3PMX7"/>
<evidence type="ECO:0008006" key="3">
    <source>
        <dbReference type="Google" id="ProtNLM"/>
    </source>
</evidence>
<evidence type="ECO:0000313" key="1">
    <source>
        <dbReference type="EMBL" id="KAG7462836.1"/>
    </source>
</evidence>
<dbReference type="OrthoDB" id="2139606at2759"/>
<dbReference type="EMBL" id="JAFDVH010000016">
    <property type="protein sequence ID" value="KAG7462836.1"/>
    <property type="molecule type" value="Genomic_DNA"/>
</dbReference>
<reference evidence="1" key="1">
    <citation type="submission" date="2021-01" db="EMBL/GenBank/DDBJ databases">
        <authorList>
            <person name="Zahm M."/>
            <person name="Roques C."/>
            <person name="Cabau C."/>
            <person name="Klopp C."/>
            <person name="Donnadieu C."/>
            <person name="Jouanno E."/>
            <person name="Lampietro C."/>
            <person name="Louis A."/>
            <person name="Herpin A."/>
            <person name="Echchiki A."/>
            <person name="Berthelot C."/>
            <person name="Parey E."/>
            <person name="Roest-Crollius H."/>
            <person name="Braasch I."/>
            <person name="Postlethwait J."/>
            <person name="Bobe J."/>
            <person name="Montfort J."/>
            <person name="Bouchez O."/>
            <person name="Begum T."/>
            <person name="Mejri S."/>
            <person name="Adams A."/>
            <person name="Chen W.-J."/>
            <person name="Guiguen Y."/>
        </authorList>
    </citation>
    <scope>NUCLEOTIDE SEQUENCE</scope>
    <source>
        <strain evidence="1">YG-15Mar2019-1</strain>
        <tissue evidence="1">Brain</tissue>
    </source>
</reference>
<gene>
    <name evidence="1" type="ORF">MATL_G00188990</name>
</gene>
<sequence>MRSLALLLCPCVVAVVVHLWLVANRTAFLLDLKDSDRQPSSREVLVGVLSARHHYALRDAIRETWLGYIREHPQFRHRVAVKFIIGRHGCPIPEEDREDPYSCTLLNLTDPVNGQEVEVLSVPDASVLVPSEVSVISLDFKVLHPVVITRLGVFPDGPNLEFRGNVTVKLFQVDQEEAVVTARFSPISAGASVNGVWYKPVEQFILPRGFEGTLVWESLDSTDLMTANVSRVQLNNGGGVLKLSSVEEGTLPHRSALGFPGLAGGFTFSIYDAKHILGFV</sequence>
<organism evidence="1 2">
    <name type="scientific">Megalops atlanticus</name>
    <name type="common">Tarpon</name>
    <name type="synonym">Clupea gigantea</name>
    <dbReference type="NCBI Taxonomy" id="7932"/>
    <lineage>
        <taxon>Eukaryota</taxon>
        <taxon>Metazoa</taxon>
        <taxon>Chordata</taxon>
        <taxon>Craniata</taxon>
        <taxon>Vertebrata</taxon>
        <taxon>Euteleostomi</taxon>
        <taxon>Actinopterygii</taxon>
        <taxon>Neopterygii</taxon>
        <taxon>Teleostei</taxon>
        <taxon>Elopiformes</taxon>
        <taxon>Megalopidae</taxon>
        <taxon>Megalops</taxon>
    </lineage>
</organism>
<dbReference type="Proteomes" id="UP001046870">
    <property type="component" value="Chromosome 16"/>
</dbReference>
<comment type="caution">
    <text evidence="1">The sequence shown here is derived from an EMBL/GenBank/DDBJ whole genome shotgun (WGS) entry which is preliminary data.</text>
</comment>
<evidence type="ECO:0000313" key="2">
    <source>
        <dbReference type="Proteomes" id="UP001046870"/>
    </source>
</evidence>
<proteinExistence type="predicted"/>
<accession>A0A9D3PMX7</accession>
<keyword evidence="2" id="KW-1185">Reference proteome</keyword>
<protein>
    <recommendedName>
        <fullName evidence="3">Hexosyltransferase</fullName>
    </recommendedName>
</protein>